<dbReference type="SUPFAM" id="SSF52047">
    <property type="entry name" value="RNI-like"/>
    <property type="match status" value="1"/>
</dbReference>
<evidence type="ECO:0000313" key="2">
    <source>
        <dbReference type="EMBL" id="EJK58470.1"/>
    </source>
</evidence>
<organism evidence="2 3">
    <name type="scientific">Thalassiosira oceanica</name>
    <name type="common">Marine diatom</name>
    <dbReference type="NCBI Taxonomy" id="159749"/>
    <lineage>
        <taxon>Eukaryota</taxon>
        <taxon>Sar</taxon>
        <taxon>Stramenopiles</taxon>
        <taxon>Ochrophyta</taxon>
        <taxon>Bacillariophyta</taxon>
        <taxon>Coscinodiscophyceae</taxon>
        <taxon>Thalassiosirophycidae</taxon>
        <taxon>Thalassiosirales</taxon>
        <taxon>Thalassiosiraceae</taxon>
        <taxon>Thalassiosira</taxon>
    </lineage>
</organism>
<dbReference type="Pfam" id="PF13516">
    <property type="entry name" value="LRR_6"/>
    <property type="match status" value="2"/>
</dbReference>
<gene>
    <name evidence="2" type="ORF">THAOC_21399</name>
</gene>
<protein>
    <submittedName>
        <fullName evidence="2">Uncharacterized protein</fullName>
    </submittedName>
</protein>
<feature type="region of interest" description="Disordered" evidence="1">
    <location>
        <begin position="464"/>
        <end position="484"/>
    </location>
</feature>
<name>K0RZH1_THAOC</name>
<dbReference type="EMBL" id="AGNL01025141">
    <property type="protein sequence ID" value="EJK58470.1"/>
    <property type="molecule type" value="Genomic_DNA"/>
</dbReference>
<dbReference type="InterPro" id="IPR032675">
    <property type="entry name" value="LRR_dom_sf"/>
</dbReference>
<accession>K0RZH1</accession>
<reference evidence="2 3" key="1">
    <citation type="journal article" date="2012" name="Genome Biol.">
        <title>Genome and low-iron response of an oceanic diatom adapted to chronic iron limitation.</title>
        <authorList>
            <person name="Lommer M."/>
            <person name="Specht M."/>
            <person name="Roy A.S."/>
            <person name="Kraemer L."/>
            <person name="Andreson R."/>
            <person name="Gutowska M.A."/>
            <person name="Wolf J."/>
            <person name="Bergner S.V."/>
            <person name="Schilhabel M.B."/>
            <person name="Klostermeier U.C."/>
            <person name="Beiko R.G."/>
            <person name="Rosenstiel P."/>
            <person name="Hippler M."/>
            <person name="Laroche J."/>
        </authorList>
    </citation>
    <scope>NUCLEOTIDE SEQUENCE [LARGE SCALE GENOMIC DNA]</scope>
    <source>
        <strain evidence="2 3">CCMP1005</strain>
    </source>
</reference>
<dbReference type="Proteomes" id="UP000266841">
    <property type="component" value="Unassembled WGS sequence"/>
</dbReference>
<evidence type="ECO:0000256" key="1">
    <source>
        <dbReference type="SAM" id="MobiDB-lite"/>
    </source>
</evidence>
<dbReference type="Gene3D" id="3.80.10.10">
    <property type="entry name" value="Ribonuclease Inhibitor"/>
    <property type="match status" value="1"/>
</dbReference>
<proteinExistence type="predicted"/>
<keyword evidence="3" id="KW-1185">Reference proteome</keyword>
<dbReference type="eggNOG" id="ENOG502SF5D">
    <property type="taxonomic scope" value="Eukaryota"/>
</dbReference>
<comment type="caution">
    <text evidence="2">The sequence shown here is derived from an EMBL/GenBank/DDBJ whole genome shotgun (WGS) entry which is preliminary data.</text>
</comment>
<sequence>MSSAVNFVDLTGETCRCLAIVKRLTRAFCLFTYKKVPARKFEGFSDDEDEKEFGSSSSLTKLYARDIWRLKHNDESLAVLTLTGQGGMDRYGTVMRGYPTLSEGICRRIGKHMCGSKYIRSIQIDECDINEKKMNLLFGPNAPQFEANEFVKKSDILQRIGLVEQLMRDNVMEYVNVFPRLEKVDVAGNPIGAGGLQVLVKALGGTQICSLDVSRCGLLSVVGVKELRHCKGLYDLDISGNCVRNDVEEIGAILDSDSGCPHLYELNMGCCQIDDTFVESLCPILAQNKSLCMLSMANGGEIGQVSNASLVNQISKSAENHLKKLFIDTTNFKSILKKPASIRKIVLDDSVVCKFFYCDTVMEKYIKHFQTSTTVDMSPFMECEVGLIPHIIAAIFNAEMEWNCRRHSLTQQDVSKQKLTALYIVYSTKMFRNRIEAASSMVELQSANENLQNEVERLRKQLAGSKLGQSKSIASRVKARKRRK</sequence>
<dbReference type="AlphaFoldDB" id="K0RZH1"/>
<dbReference type="InterPro" id="IPR001611">
    <property type="entry name" value="Leu-rich_rpt"/>
</dbReference>
<evidence type="ECO:0000313" key="3">
    <source>
        <dbReference type="Proteomes" id="UP000266841"/>
    </source>
</evidence>